<feature type="transmembrane region" description="Helical" evidence="9">
    <location>
        <begin position="126"/>
        <end position="152"/>
    </location>
</feature>
<dbReference type="InterPro" id="IPR003010">
    <property type="entry name" value="C-N_Hydrolase"/>
</dbReference>
<dbReference type="EMBL" id="PZZN01000002">
    <property type="protein sequence ID" value="PTM45643.1"/>
    <property type="molecule type" value="Genomic_DNA"/>
</dbReference>
<dbReference type="Pfam" id="PF00795">
    <property type="entry name" value="CN_hydrolase"/>
    <property type="match status" value="1"/>
</dbReference>
<dbReference type="AlphaFoldDB" id="A0A2T4YQ49"/>
<dbReference type="PANTHER" id="PTHR38686:SF1">
    <property type="entry name" value="APOLIPOPROTEIN N-ACYLTRANSFERASE"/>
    <property type="match status" value="1"/>
</dbReference>
<dbReference type="GO" id="GO:0005886">
    <property type="term" value="C:plasma membrane"/>
    <property type="evidence" value="ECO:0007669"/>
    <property type="project" value="UniProtKB-SubCell"/>
</dbReference>
<keyword evidence="4 9" id="KW-0808">Transferase</keyword>
<dbReference type="InterPro" id="IPR004563">
    <property type="entry name" value="Apolipo_AcylTrfase"/>
</dbReference>
<evidence type="ECO:0000256" key="7">
    <source>
        <dbReference type="ARBA" id="ARBA00023136"/>
    </source>
</evidence>
<dbReference type="Gene3D" id="3.60.110.10">
    <property type="entry name" value="Carbon-nitrogen hydrolase"/>
    <property type="match status" value="1"/>
</dbReference>
<dbReference type="PANTHER" id="PTHR38686">
    <property type="entry name" value="APOLIPOPROTEIN N-ACYLTRANSFERASE"/>
    <property type="match status" value="1"/>
</dbReference>
<dbReference type="PROSITE" id="PS50263">
    <property type="entry name" value="CN_HYDROLASE"/>
    <property type="match status" value="1"/>
</dbReference>
<keyword evidence="12" id="KW-1185">Reference proteome</keyword>
<reference evidence="11 12" key="1">
    <citation type="submission" date="2018-04" db="EMBL/GenBank/DDBJ databases">
        <title>Genomic Encyclopedia of Type Strains, Phase III (KMG-III): the genomes of soil and plant-associated and newly described type strains.</title>
        <authorList>
            <person name="Whitman W."/>
        </authorList>
    </citation>
    <scope>NUCLEOTIDE SEQUENCE [LARGE SCALE GENOMIC DNA]</scope>
    <source>
        <strain evidence="11 12">NW12</strain>
    </source>
</reference>
<evidence type="ECO:0000256" key="9">
    <source>
        <dbReference type="HAMAP-Rule" id="MF_01148"/>
    </source>
</evidence>
<comment type="caution">
    <text evidence="9">Lacks conserved residue(s) required for the propagation of feature annotation.</text>
</comment>
<evidence type="ECO:0000256" key="3">
    <source>
        <dbReference type="ARBA" id="ARBA00022475"/>
    </source>
</evidence>
<dbReference type="Proteomes" id="UP000240996">
    <property type="component" value="Unassembled WGS sequence"/>
</dbReference>
<gene>
    <name evidence="9" type="primary">lnt</name>
    <name evidence="11" type="ORF">C8J24_1869</name>
</gene>
<keyword evidence="5 9" id="KW-0812">Transmembrane</keyword>
<evidence type="ECO:0000256" key="4">
    <source>
        <dbReference type="ARBA" id="ARBA00022679"/>
    </source>
</evidence>
<feature type="transmembrane region" description="Helical" evidence="9">
    <location>
        <begin position="158"/>
        <end position="184"/>
    </location>
</feature>
<dbReference type="EC" id="2.3.1.269" evidence="9"/>
<comment type="function">
    <text evidence="9">Catalyzes the phospholipid dependent N-acylation of the N-terminal cysteine of apolipoprotein, the last step in lipoprotein maturation.</text>
</comment>
<evidence type="ECO:0000256" key="8">
    <source>
        <dbReference type="ARBA" id="ARBA00023315"/>
    </source>
</evidence>
<evidence type="ECO:0000313" key="12">
    <source>
        <dbReference type="Proteomes" id="UP000240996"/>
    </source>
</evidence>
<comment type="catalytic activity">
    <reaction evidence="9">
        <text>N-terminal S-1,2-diacyl-sn-glyceryl-L-cysteinyl-[lipoprotein] + a glycerophospholipid = N-acyl-S-1,2-diacyl-sn-glyceryl-L-cysteinyl-[lipoprotein] + a 2-acyl-sn-glycero-3-phospholipid + H(+)</text>
        <dbReference type="Rhea" id="RHEA:48228"/>
        <dbReference type="Rhea" id="RHEA-COMP:14681"/>
        <dbReference type="Rhea" id="RHEA-COMP:14684"/>
        <dbReference type="ChEBI" id="CHEBI:15378"/>
        <dbReference type="ChEBI" id="CHEBI:136912"/>
        <dbReference type="ChEBI" id="CHEBI:140656"/>
        <dbReference type="ChEBI" id="CHEBI:140657"/>
        <dbReference type="ChEBI" id="CHEBI:140660"/>
        <dbReference type="EC" id="2.3.1.269"/>
    </reaction>
</comment>
<proteinExistence type="inferred from homology"/>
<dbReference type="NCBIfam" id="TIGR00546">
    <property type="entry name" value="lnt"/>
    <property type="match status" value="1"/>
</dbReference>
<dbReference type="InterPro" id="IPR045378">
    <property type="entry name" value="LNT_N"/>
</dbReference>
<evidence type="ECO:0000313" key="11">
    <source>
        <dbReference type="EMBL" id="PTM45643.1"/>
    </source>
</evidence>
<dbReference type="Pfam" id="PF20154">
    <property type="entry name" value="LNT_N"/>
    <property type="match status" value="1"/>
</dbReference>
<keyword evidence="11" id="KW-0449">Lipoprotein</keyword>
<comment type="similarity">
    <text evidence="2 9">Belongs to the CN hydrolase family. Apolipoprotein N-acyltransferase subfamily.</text>
</comment>
<name>A0A2T4YQ49_9SPHN</name>
<protein>
    <recommendedName>
        <fullName evidence="9">Apolipoprotein N-acyltransferase</fullName>
        <shortName evidence="9">ALP N-acyltransferase</shortName>
        <ecNumber evidence="9">2.3.1.269</ecNumber>
    </recommendedName>
</protein>
<evidence type="ECO:0000256" key="2">
    <source>
        <dbReference type="ARBA" id="ARBA00010065"/>
    </source>
</evidence>
<keyword evidence="3 9" id="KW-1003">Cell membrane</keyword>
<dbReference type="SUPFAM" id="SSF56317">
    <property type="entry name" value="Carbon-nitrogen hydrolase"/>
    <property type="match status" value="1"/>
</dbReference>
<evidence type="ECO:0000256" key="6">
    <source>
        <dbReference type="ARBA" id="ARBA00022989"/>
    </source>
</evidence>
<feature type="transmembrane region" description="Helical" evidence="9">
    <location>
        <begin position="196"/>
        <end position="215"/>
    </location>
</feature>
<feature type="transmembrane region" description="Helical" evidence="9">
    <location>
        <begin position="89"/>
        <end position="114"/>
    </location>
</feature>
<dbReference type="GO" id="GO:0042158">
    <property type="term" value="P:lipoprotein biosynthetic process"/>
    <property type="evidence" value="ECO:0007669"/>
    <property type="project" value="UniProtKB-UniRule"/>
</dbReference>
<evidence type="ECO:0000256" key="1">
    <source>
        <dbReference type="ARBA" id="ARBA00004651"/>
    </source>
</evidence>
<keyword evidence="6 9" id="KW-1133">Transmembrane helix</keyword>
<comment type="caution">
    <text evidence="11">The sequence shown here is derived from an EMBL/GenBank/DDBJ whole genome shotgun (WGS) entry which is preliminary data.</text>
</comment>
<accession>A0A2T4YQ49</accession>
<organism evidence="11 12">
    <name type="scientific">Sphingomonas aerolata</name>
    <dbReference type="NCBI Taxonomy" id="185951"/>
    <lineage>
        <taxon>Bacteria</taxon>
        <taxon>Pseudomonadati</taxon>
        <taxon>Pseudomonadota</taxon>
        <taxon>Alphaproteobacteria</taxon>
        <taxon>Sphingomonadales</taxon>
        <taxon>Sphingomonadaceae</taxon>
        <taxon>Sphingomonas</taxon>
    </lineage>
</organism>
<comment type="subcellular location">
    <subcellularLocation>
        <location evidence="1 9">Cell membrane</location>
        <topology evidence="1 9">Multi-pass membrane protein</topology>
    </subcellularLocation>
</comment>
<dbReference type="HAMAP" id="MF_01148">
    <property type="entry name" value="Lnt"/>
    <property type="match status" value="1"/>
</dbReference>
<dbReference type="CDD" id="cd07571">
    <property type="entry name" value="ALP_N-acyl_transferase"/>
    <property type="match status" value="1"/>
</dbReference>
<keyword evidence="7 9" id="KW-0472">Membrane</keyword>
<dbReference type="GO" id="GO:0016410">
    <property type="term" value="F:N-acyltransferase activity"/>
    <property type="evidence" value="ECO:0007669"/>
    <property type="project" value="UniProtKB-UniRule"/>
</dbReference>
<evidence type="ECO:0000259" key="10">
    <source>
        <dbReference type="PROSITE" id="PS50263"/>
    </source>
</evidence>
<sequence length="519" mass="55906">MTRSPARAALTSPALACVLLGAIAATGFAPLDLWPLALVAVAAWLALVHDAPTLRQALWRGWLFGLGHFTVNNNWFQHAFDFQDAMPPVLGYFAAVGLALYLAIFPMVAAGLAWRFGRRATATPDPAFILVFAAAWIATEWLRSVLFTGYAWDPLGVMWLPAIGIARLSAWIGTYALSGVTIVAAGSLWMLSRRRVAMPAIVVPLLALAALSALWTDAPAAPANAPRVRVVQPDIGQEDRSESDGERVLSALEKLSGTPGATPRLVVWPEGVVRDYLEDGYPFYAYDWSSPAYLRRRIARLLGPDDILLTGGTSLSFDREDRIAGATNSVFAIDAQARLRGRYDKAHLVPYGEYLPMPWLLKPLGLARLVPGDIDFTSGEGPGNLTLAGFGSIGIQICYEIIFSGQTVDRAHRPRLLFNPSNDAWFGSWGPPQHLAQARMRAIEEGLPIVRATPTGISAIIAADGRLLATVAHETAGAAELPMPPALPVTLFARLGNLAAGLVMAAMIALAVALRRRER</sequence>
<keyword evidence="8 9" id="KW-0012">Acyltransferase</keyword>
<feature type="domain" description="CN hydrolase" evidence="10">
    <location>
        <begin position="231"/>
        <end position="485"/>
    </location>
</feature>
<comment type="pathway">
    <text evidence="9">Protein modification; lipoprotein biosynthesis (N-acyl transfer).</text>
</comment>
<feature type="transmembrane region" description="Helical" evidence="9">
    <location>
        <begin position="491"/>
        <end position="514"/>
    </location>
</feature>
<dbReference type="InterPro" id="IPR036526">
    <property type="entry name" value="C-N_Hydrolase_sf"/>
</dbReference>
<evidence type="ECO:0000256" key="5">
    <source>
        <dbReference type="ARBA" id="ARBA00022692"/>
    </source>
</evidence>
<dbReference type="UniPathway" id="UPA00666"/>
<dbReference type="RefSeq" id="WP_244180593.1">
    <property type="nucleotide sequence ID" value="NZ_PZZN01000002.1"/>
</dbReference>